<dbReference type="STRING" id="1121326.CLMAG_17530"/>
<keyword evidence="1" id="KW-0238">DNA-binding</keyword>
<dbReference type="PATRIC" id="fig|1121326.3.peg.1735"/>
<dbReference type="Gene3D" id="1.10.10.60">
    <property type="entry name" value="Homeodomain-like"/>
    <property type="match status" value="1"/>
</dbReference>
<dbReference type="PROSITE" id="PS51736">
    <property type="entry name" value="RECOMBINASES_3"/>
    <property type="match status" value="1"/>
</dbReference>
<evidence type="ECO:0000256" key="1">
    <source>
        <dbReference type="ARBA" id="ARBA00023125"/>
    </source>
</evidence>
<name>A0A162SW96_9CLOT</name>
<protein>
    <submittedName>
        <fullName evidence="4">DNA-invertase hin</fullName>
    </submittedName>
</protein>
<dbReference type="OrthoDB" id="9797501at2"/>
<dbReference type="InterPro" id="IPR006119">
    <property type="entry name" value="Resolv_N"/>
</dbReference>
<accession>A0A162SW96</accession>
<dbReference type="RefSeq" id="WP_066620957.1">
    <property type="nucleotide sequence ID" value="NZ_FQXL01000004.1"/>
</dbReference>
<dbReference type="Gene3D" id="3.40.50.1390">
    <property type="entry name" value="Resolvase, N-terminal catalytic domain"/>
    <property type="match status" value="1"/>
</dbReference>
<dbReference type="InterPro" id="IPR036162">
    <property type="entry name" value="Resolvase-like_N_sf"/>
</dbReference>
<evidence type="ECO:0000256" key="2">
    <source>
        <dbReference type="ARBA" id="ARBA00023172"/>
    </source>
</evidence>
<evidence type="ECO:0000313" key="4">
    <source>
        <dbReference type="EMBL" id="KZL91947.1"/>
    </source>
</evidence>
<keyword evidence="2" id="KW-0233">DNA recombination</keyword>
<dbReference type="SMART" id="SM00857">
    <property type="entry name" value="Resolvase"/>
    <property type="match status" value="1"/>
</dbReference>
<dbReference type="GO" id="GO:0003677">
    <property type="term" value="F:DNA binding"/>
    <property type="evidence" value="ECO:0007669"/>
    <property type="project" value="UniProtKB-KW"/>
</dbReference>
<sequence>MLIGYMRPYGEDFKCEEQRENLEKVGCSTIIIEEHSSAKRRTELINMISNLNKGDKIVVTKLFVLADSTRHLVELLDVINEKGAYFQSITEGIDTSCTTGYGFTDIVKHLVRFQSDVISEKTKQGLDEAKQKGIAAGRPKKSDENVKRAINMYQSKKYSLEEIRNETGISKSTLYRYLEN</sequence>
<dbReference type="Pfam" id="PF02796">
    <property type="entry name" value="HTH_7"/>
    <property type="match status" value="1"/>
</dbReference>
<dbReference type="PANTHER" id="PTHR30461:SF2">
    <property type="entry name" value="SERINE RECOMBINASE PINE-RELATED"/>
    <property type="match status" value="1"/>
</dbReference>
<dbReference type="InterPro" id="IPR050639">
    <property type="entry name" value="SSR_resolvase"/>
</dbReference>
<reference evidence="4 5" key="1">
    <citation type="submission" date="2016-04" db="EMBL/GenBank/DDBJ databases">
        <title>Genome sequence of Clostridium magnum DSM 2767.</title>
        <authorList>
            <person name="Poehlein A."/>
            <person name="Uhlig R."/>
            <person name="Fischer R."/>
            <person name="Bahl H."/>
            <person name="Daniel R."/>
        </authorList>
    </citation>
    <scope>NUCLEOTIDE SEQUENCE [LARGE SCALE GENOMIC DNA]</scope>
    <source>
        <strain evidence="4 5">DSM 2767</strain>
    </source>
</reference>
<evidence type="ECO:0000259" key="3">
    <source>
        <dbReference type="PROSITE" id="PS51736"/>
    </source>
</evidence>
<gene>
    <name evidence="4" type="primary">hin_3</name>
    <name evidence="4" type="ORF">CLMAG_17530</name>
</gene>
<comment type="caution">
    <text evidence="4">The sequence shown here is derived from an EMBL/GenBank/DDBJ whole genome shotgun (WGS) entry which is preliminary data.</text>
</comment>
<evidence type="ECO:0000313" key="5">
    <source>
        <dbReference type="Proteomes" id="UP000076603"/>
    </source>
</evidence>
<feature type="domain" description="Resolvase/invertase-type recombinase catalytic" evidence="3">
    <location>
        <begin position="1"/>
        <end position="133"/>
    </location>
</feature>
<dbReference type="GO" id="GO:0000150">
    <property type="term" value="F:DNA strand exchange activity"/>
    <property type="evidence" value="ECO:0007669"/>
    <property type="project" value="InterPro"/>
</dbReference>
<keyword evidence="5" id="KW-1185">Reference proteome</keyword>
<dbReference type="PANTHER" id="PTHR30461">
    <property type="entry name" value="DNA-INVERTASE FROM LAMBDOID PROPHAGE"/>
    <property type="match status" value="1"/>
</dbReference>
<organism evidence="4 5">
    <name type="scientific">Clostridium magnum DSM 2767</name>
    <dbReference type="NCBI Taxonomy" id="1121326"/>
    <lineage>
        <taxon>Bacteria</taxon>
        <taxon>Bacillati</taxon>
        <taxon>Bacillota</taxon>
        <taxon>Clostridia</taxon>
        <taxon>Eubacteriales</taxon>
        <taxon>Clostridiaceae</taxon>
        <taxon>Clostridium</taxon>
    </lineage>
</organism>
<dbReference type="EMBL" id="LWAE01000002">
    <property type="protein sequence ID" value="KZL91947.1"/>
    <property type="molecule type" value="Genomic_DNA"/>
</dbReference>
<dbReference type="CDD" id="cd03768">
    <property type="entry name" value="SR_ResInv"/>
    <property type="match status" value="1"/>
</dbReference>
<dbReference type="Pfam" id="PF00239">
    <property type="entry name" value="Resolvase"/>
    <property type="match status" value="1"/>
</dbReference>
<dbReference type="InterPro" id="IPR006120">
    <property type="entry name" value="Resolvase_HTH_dom"/>
</dbReference>
<proteinExistence type="predicted"/>
<dbReference type="Proteomes" id="UP000076603">
    <property type="component" value="Unassembled WGS sequence"/>
</dbReference>
<dbReference type="AlphaFoldDB" id="A0A162SW96"/>
<dbReference type="SUPFAM" id="SSF53041">
    <property type="entry name" value="Resolvase-like"/>
    <property type="match status" value="1"/>
</dbReference>